<dbReference type="AlphaFoldDB" id="A0ABD6EAV1"/>
<sequence>MSMRELSKAEAKSSPHYKIYEFGYHLLKRFFKRLNIVGSVIVPELLFWKSSRECHDIEFGYGSYDAERRSKQEPVILWPENLEDQLIQLYNEFVNSEEKSEGIDVVDFIGSNLSEDRTRRQIIRQMKECNLDCFGLKSKKSRPKESSKRCRRLDEIRSLKKQYEELDETPVVQLPEYIMARLEKPRTRRYVVSKLKILDREDSSLEMLQQERESSPSDIENYFDREQLQDDHVNSFNNTVLEGSKLHHSSVASSDDVNGAETRFGFLNHPVPDLVTERQDHVQPVPEVT</sequence>
<keyword evidence="3" id="KW-1185">Reference proteome</keyword>
<accession>A0ABD6EAV1</accession>
<organism evidence="2 3">
    <name type="scientific">Gnathostoma spinigerum</name>
    <dbReference type="NCBI Taxonomy" id="75299"/>
    <lineage>
        <taxon>Eukaryota</taxon>
        <taxon>Metazoa</taxon>
        <taxon>Ecdysozoa</taxon>
        <taxon>Nematoda</taxon>
        <taxon>Chromadorea</taxon>
        <taxon>Rhabditida</taxon>
        <taxon>Spirurina</taxon>
        <taxon>Gnathostomatomorpha</taxon>
        <taxon>Gnathostomatoidea</taxon>
        <taxon>Gnathostomatidae</taxon>
        <taxon>Gnathostoma</taxon>
    </lineage>
</organism>
<proteinExistence type="predicted"/>
<name>A0ABD6EAV1_9BILA</name>
<reference evidence="2 3" key="1">
    <citation type="submission" date="2024-08" db="EMBL/GenBank/DDBJ databases">
        <title>Gnathostoma spinigerum genome.</title>
        <authorList>
            <person name="Gonzalez-Bertolin B."/>
            <person name="Monzon S."/>
            <person name="Zaballos A."/>
            <person name="Jimenez P."/>
            <person name="Dekumyoy P."/>
            <person name="Varona S."/>
            <person name="Cuesta I."/>
            <person name="Sumanam S."/>
            <person name="Adisakwattana P."/>
            <person name="Gasser R.B."/>
            <person name="Hernandez-Gonzalez A."/>
            <person name="Young N.D."/>
            <person name="Perteguer M.J."/>
        </authorList>
    </citation>
    <scope>NUCLEOTIDE SEQUENCE [LARGE SCALE GENOMIC DNA]</scope>
    <source>
        <strain evidence="2">AL3</strain>
        <tissue evidence="2">Liver</tissue>
    </source>
</reference>
<gene>
    <name evidence="2" type="ORF">AB6A40_003030</name>
</gene>
<evidence type="ECO:0000313" key="2">
    <source>
        <dbReference type="EMBL" id="MFH4976321.1"/>
    </source>
</evidence>
<dbReference type="PANTHER" id="PTHR22940">
    <property type="entry name" value="TIMEOUT/TIMELESS-2"/>
    <property type="match status" value="1"/>
</dbReference>
<dbReference type="PANTHER" id="PTHR22940:SF4">
    <property type="entry name" value="PROTEIN TIMELESS HOMOLOG"/>
    <property type="match status" value="1"/>
</dbReference>
<dbReference type="EMBL" id="JBGFUD010001463">
    <property type="protein sequence ID" value="MFH4976321.1"/>
    <property type="molecule type" value="Genomic_DNA"/>
</dbReference>
<dbReference type="Pfam" id="PF26019">
    <property type="entry name" value="HTH_TIMELESS"/>
    <property type="match status" value="2"/>
</dbReference>
<dbReference type="InterPro" id="IPR044998">
    <property type="entry name" value="Timeless"/>
</dbReference>
<dbReference type="Proteomes" id="UP001608902">
    <property type="component" value="Unassembled WGS sequence"/>
</dbReference>
<protein>
    <recommendedName>
        <fullName evidence="4">TIMELESS-interacting protein</fullName>
    </recommendedName>
</protein>
<feature type="region of interest" description="Disordered" evidence="1">
    <location>
        <begin position="269"/>
        <end position="289"/>
    </location>
</feature>
<evidence type="ECO:0008006" key="4">
    <source>
        <dbReference type="Google" id="ProtNLM"/>
    </source>
</evidence>
<comment type="caution">
    <text evidence="2">The sequence shown here is derived from an EMBL/GenBank/DDBJ whole genome shotgun (WGS) entry which is preliminary data.</text>
</comment>
<evidence type="ECO:0000313" key="3">
    <source>
        <dbReference type="Proteomes" id="UP001608902"/>
    </source>
</evidence>
<evidence type="ECO:0000256" key="1">
    <source>
        <dbReference type="SAM" id="MobiDB-lite"/>
    </source>
</evidence>